<keyword evidence="2" id="KW-1185">Reference proteome</keyword>
<dbReference type="NCBIfam" id="TIGR01869">
    <property type="entry name" value="casC_Cse4"/>
    <property type="match status" value="1"/>
</dbReference>
<evidence type="ECO:0000313" key="1">
    <source>
        <dbReference type="EMBL" id="MDT0407737.1"/>
    </source>
</evidence>
<accession>A0ABU2QUL8</accession>
<dbReference type="Pfam" id="PF09344">
    <property type="entry name" value="Cas_CT1975"/>
    <property type="match status" value="1"/>
</dbReference>
<protein>
    <submittedName>
        <fullName evidence="1">Type I-E CRISPR-associated protein Cas7/Cse4/CasC</fullName>
    </submittedName>
</protein>
<dbReference type="EMBL" id="JAVRET010000002">
    <property type="protein sequence ID" value="MDT0407737.1"/>
    <property type="molecule type" value="Genomic_DNA"/>
</dbReference>
<dbReference type="Proteomes" id="UP001183610">
    <property type="component" value="Unassembled WGS sequence"/>
</dbReference>
<evidence type="ECO:0000313" key="2">
    <source>
        <dbReference type="Proteomes" id="UP001183610"/>
    </source>
</evidence>
<proteinExistence type="predicted"/>
<organism evidence="1 2">
    <name type="scientific">Streptomyces evansiae</name>
    <dbReference type="NCBI Taxonomy" id="3075535"/>
    <lineage>
        <taxon>Bacteria</taxon>
        <taxon>Bacillati</taxon>
        <taxon>Actinomycetota</taxon>
        <taxon>Actinomycetes</taxon>
        <taxon>Kitasatosporales</taxon>
        <taxon>Streptomycetaceae</taxon>
        <taxon>Streptomyces</taxon>
    </lineage>
</organism>
<gene>
    <name evidence="1" type="primary">cas7e</name>
    <name evidence="1" type="ORF">RM698_01555</name>
</gene>
<sequence length="398" mass="42638">MPLTARFLDIHVIHSVPFANLNRDDTNSVKTVLYGNKVRTRVSSQSWKRAARVEFEKVSGNSALRTRRIGEAVARELAGRDWPQALAERAGAHIAASFGKFEVDVDDEKKVIVNDVVTNAMLYVPRRAVVELADFAEEHRAELEAAKDIKKNGNGGDKKARVSALPKAAVDAILRSRNDVINLFGRMLAEIDRAGVDGAVQVAHAMTTHESDVDLDYFTAVDDLTSTWKDGTGSAHMGHAEFSAGTFYRYATIDLDELAGNLAGSGSDLREVLTGFLNAFVLSLPQAKKNSTAPHTLPNLVHFALRGDRPVSYAAAFEEPVRAAAQGGYGTASAKALATYAEAVAGFLGSSQLLWNGWASPELKDLPVALGARTDGLDALVSEAVAQLPQVQAEGSAA</sequence>
<dbReference type="InterPro" id="IPR010148">
    <property type="entry name" value="CRISPR-assoc_prot_CT1975"/>
</dbReference>
<reference evidence="2" key="1">
    <citation type="submission" date="2023-07" db="EMBL/GenBank/DDBJ databases">
        <title>30 novel species of actinomycetes from the DSMZ collection.</title>
        <authorList>
            <person name="Nouioui I."/>
        </authorList>
    </citation>
    <scope>NUCLEOTIDE SEQUENCE [LARGE SCALE GENOMIC DNA]</scope>
    <source>
        <strain evidence="2">DSM 41979</strain>
    </source>
</reference>
<dbReference type="RefSeq" id="WP_010278765.1">
    <property type="nucleotide sequence ID" value="NZ_JAVRET010000002.1"/>
</dbReference>
<name>A0ABU2QUL8_9ACTN</name>
<comment type="caution">
    <text evidence="1">The sequence shown here is derived from an EMBL/GenBank/DDBJ whole genome shotgun (WGS) entry which is preliminary data.</text>
</comment>